<dbReference type="PANTHER" id="PTHR33930:SF2">
    <property type="entry name" value="BLR3452 PROTEIN"/>
    <property type="match status" value="1"/>
</dbReference>
<reference evidence="2 3" key="1">
    <citation type="submission" date="2023-03" db="EMBL/GenBank/DDBJ databases">
        <title>Novel Species.</title>
        <authorList>
            <person name="Ma S."/>
        </authorList>
    </citation>
    <scope>NUCLEOTIDE SEQUENCE [LARGE SCALE GENOMIC DNA]</scope>
    <source>
        <strain evidence="2 3">B11</strain>
    </source>
</reference>
<dbReference type="RefSeq" id="WP_369017794.1">
    <property type="nucleotide sequence ID" value="NZ_CP121689.1"/>
</dbReference>
<organism evidence="2 3">
    <name type="scientific">Thermatribacter velox</name>
    <dbReference type="NCBI Taxonomy" id="3039681"/>
    <lineage>
        <taxon>Bacteria</taxon>
        <taxon>Pseudomonadati</taxon>
        <taxon>Atribacterota</taxon>
        <taxon>Atribacteria</taxon>
        <taxon>Atribacterales</taxon>
        <taxon>Thermatribacteraceae</taxon>
        <taxon>Thermatribacter</taxon>
    </lineage>
</organism>
<evidence type="ECO:0000313" key="2">
    <source>
        <dbReference type="EMBL" id="WZL75644.1"/>
    </source>
</evidence>
<dbReference type="Pfam" id="PF02627">
    <property type="entry name" value="CMD"/>
    <property type="match status" value="1"/>
</dbReference>
<dbReference type="EMBL" id="CP121689">
    <property type="protein sequence ID" value="WZL75644.1"/>
    <property type="molecule type" value="Genomic_DNA"/>
</dbReference>
<name>A0ABZ2Y9G0_9BACT</name>
<sequence length="112" mass="12155">MGNIDQFMEEYRSALRALKEEIPASLGAFNSFYQQVMQEGVLDVKTKELIALAVGVAIHCENCVLLHTRAAQKAGASREEILEAAFVGVVMGGGPAFTFLPVVKRTLDELGK</sequence>
<proteinExistence type="predicted"/>
<protein>
    <submittedName>
        <fullName evidence="2">Carboxymuconolactone decarboxylase family protein</fullName>
    </submittedName>
</protein>
<dbReference type="Proteomes" id="UP001461341">
    <property type="component" value="Chromosome"/>
</dbReference>
<keyword evidence="3" id="KW-1185">Reference proteome</keyword>
<dbReference type="InterPro" id="IPR004675">
    <property type="entry name" value="AhpD_core"/>
</dbReference>
<dbReference type="Gene3D" id="1.20.1290.10">
    <property type="entry name" value="AhpD-like"/>
    <property type="match status" value="1"/>
</dbReference>
<dbReference type="InterPro" id="IPR003779">
    <property type="entry name" value="CMD-like"/>
</dbReference>
<dbReference type="InterPro" id="IPR029032">
    <property type="entry name" value="AhpD-like"/>
</dbReference>
<gene>
    <name evidence="2" type="ORF">QBE54_08610</name>
</gene>
<evidence type="ECO:0000259" key="1">
    <source>
        <dbReference type="Pfam" id="PF02627"/>
    </source>
</evidence>
<feature type="domain" description="Carboxymuconolactone decarboxylase-like" evidence="1">
    <location>
        <begin position="23"/>
        <end position="98"/>
    </location>
</feature>
<evidence type="ECO:0000313" key="3">
    <source>
        <dbReference type="Proteomes" id="UP001461341"/>
    </source>
</evidence>
<accession>A0ABZ2Y9G0</accession>
<dbReference type="NCBIfam" id="TIGR00778">
    <property type="entry name" value="ahpD_dom"/>
    <property type="match status" value="1"/>
</dbReference>
<dbReference type="PANTHER" id="PTHR33930">
    <property type="entry name" value="ALKYL HYDROPEROXIDE REDUCTASE AHPD"/>
    <property type="match status" value="1"/>
</dbReference>
<dbReference type="SUPFAM" id="SSF69118">
    <property type="entry name" value="AhpD-like"/>
    <property type="match status" value="1"/>
</dbReference>